<sequence length="391" mass="44816">MDTLLSSPYYAFGALGLAAILAFLVHRHQQVEFPDYHALAGVPLPTPLLQFDIDTAKPRPYRPFRWSVHAHDAVIVALKKLDPDFWIELESTYRVRIAQRKELYAKHGSKLMDALPGSEHASRELMGTAIQFLCARYPAQFQFDPRTAVFLNAILGTSFDIRTTDPWHFLLENVPEDFLLTQADPKTGLYTLTAGIACSAMGWNVATKIGKPLHEIHKIVPDYKEKMQMSMDRWFTKLTSDKPIQRGSWGLEVGQPLFMQPGDPHSELRQRQDPALRLEDIHLRVDWQAVRRLPASKGIVFSFKALFTPMTEFRDEPFIPALVAMALREGSKPIMEYKGTFHIEHVALPALEAWAKEQEEMGLVPKDWKVRTLDEDPFFPGWRRKWNLGKQ</sequence>
<keyword evidence="3" id="KW-1185">Reference proteome</keyword>
<evidence type="ECO:0000313" key="2">
    <source>
        <dbReference type="EMBL" id="KZP23659.1"/>
    </source>
</evidence>
<dbReference type="OrthoDB" id="5043642at2759"/>
<accession>A0A166M5L6</accession>
<dbReference type="Pfam" id="PF11927">
    <property type="entry name" value="HODM_asu-like"/>
    <property type="match status" value="1"/>
</dbReference>
<name>A0A166M5L6_9AGAM</name>
<dbReference type="STRING" id="436010.A0A166M5L6"/>
<keyword evidence="1" id="KW-0812">Transmembrane</keyword>
<dbReference type="InterPro" id="IPR021848">
    <property type="entry name" value="HODM_asu-like"/>
</dbReference>
<evidence type="ECO:0000313" key="3">
    <source>
        <dbReference type="Proteomes" id="UP000076532"/>
    </source>
</evidence>
<dbReference type="AlphaFoldDB" id="A0A166M5L6"/>
<evidence type="ECO:0000256" key="1">
    <source>
        <dbReference type="SAM" id="Phobius"/>
    </source>
</evidence>
<dbReference type="Proteomes" id="UP000076532">
    <property type="component" value="Unassembled WGS sequence"/>
</dbReference>
<protein>
    <submittedName>
        <fullName evidence="2">Uncharacterized protein</fullName>
    </submittedName>
</protein>
<reference evidence="2 3" key="1">
    <citation type="journal article" date="2016" name="Mol. Biol. Evol.">
        <title>Comparative Genomics of Early-Diverging Mushroom-Forming Fungi Provides Insights into the Origins of Lignocellulose Decay Capabilities.</title>
        <authorList>
            <person name="Nagy L.G."/>
            <person name="Riley R."/>
            <person name="Tritt A."/>
            <person name="Adam C."/>
            <person name="Daum C."/>
            <person name="Floudas D."/>
            <person name="Sun H."/>
            <person name="Yadav J.S."/>
            <person name="Pangilinan J."/>
            <person name="Larsson K.H."/>
            <person name="Matsuura K."/>
            <person name="Barry K."/>
            <person name="Labutti K."/>
            <person name="Kuo R."/>
            <person name="Ohm R.A."/>
            <person name="Bhattacharya S.S."/>
            <person name="Shirouzu T."/>
            <person name="Yoshinaga Y."/>
            <person name="Martin F.M."/>
            <person name="Grigoriev I.V."/>
            <person name="Hibbett D.S."/>
        </authorList>
    </citation>
    <scope>NUCLEOTIDE SEQUENCE [LARGE SCALE GENOMIC DNA]</scope>
    <source>
        <strain evidence="2 3">CBS 109695</strain>
    </source>
</reference>
<feature type="transmembrane region" description="Helical" evidence="1">
    <location>
        <begin position="6"/>
        <end position="25"/>
    </location>
</feature>
<keyword evidence="1" id="KW-1133">Transmembrane helix</keyword>
<organism evidence="2 3">
    <name type="scientific">Athelia psychrophila</name>
    <dbReference type="NCBI Taxonomy" id="1759441"/>
    <lineage>
        <taxon>Eukaryota</taxon>
        <taxon>Fungi</taxon>
        <taxon>Dikarya</taxon>
        <taxon>Basidiomycota</taxon>
        <taxon>Agaricomycotina</taxon>
        <taxon>Agaricomycetes</taxon>
        <taxon>Agaricomycetidae</taxon>
        <taxon>Atheliales</taxon>
        <taxon>Atheliaceae</taxon>
        <taxon>Athelia</taxon>
    </lineage>
</organism>
<gene>
    <name evidence="2" type="ORF">FIBSPDRAFT_737203</name>
</gene>
<keyword evidence="1" id="KW-0472">Membrane</keyword>
<dbReference type="EMBL" id="KV417531">
    <property type="protein sequence ID" value="KZP23659.1"/>
    <property type="molecule type" value="Genomic_DNA"/>
</dbReference>
<proteinExistence type="predicted"/>